<organism evidence="3 4">
    <name type="scientific">Mycobacteroides immunogenum</name>
    <dbReference type="NCBI Taxonomy" id="83262"/>
    <lineage>
        <taxon>Bacteria</taxon>
        <taxon>Bacillati</taxon>
        <taxon>Actinomycetota</taxon>
        <taxon>Actinomycetes</taxon>
        <taxon>Mycobacteriales</taxon>
        <taxon>Mycobacteriaceae</taxon>
        <taxon>Mycobacteroides</taxon>
    </lineage>
</organism>
<comment type="similarity">
    <text evidence="1">Belongs to the UPF0312 family.</text>
</comment>
<comment type="caution">
    <text evidence="3">The sequence shown here is derived from an EMBL/GenBank/DDBJ whole genome shotgun (WGS) entry which is preliminary data.</text>
</comment>
<dbReference type="Gene3D" id="2.40.128.110">
    <property type="entry name" value="Lipid/polyisoprenoid-binding, YceI-like"/>
    <property type="match status" value="1"/>
</dbReference>
<gene>
    <name evidence="3" type="ORF">AWB85_16340</name>
</gene>
<evidence type="ECO:0000313" key="3">
    <source>
        <dbReference type="EMBL" id="OAT66805.1"/>
    </source>
</evidence>
<dbReference type="EMBL" id="LQYE01000032">
    <property type="protein sequence ID" value="OAT66805.1"/>
    <property type="molecule type" value="Genomic_DNA"/>
</dbReference>
<dbReference type="InterPro" id="IPR036761">
    <property type="entry name" value="TTHA0802/YceI-like_sf"/>
</dbReference>
<dbReference type="GO" id="GO:0008168">
    <property type="term" value="F:methyltransferase activity"/>
    <property type="evidence" value="ECO:0007669"/>
    <property type="project" value="UniProtKB-KW"/>
</dbReference>
<accession>A0A179V747</accession>
<feature type="domain" description="Lipid/polyisoprenoid-binding YceI-like" evidence="2">
    <location>
        <begin position="3"/>
        <end position="176"/>
    </location>
</feature>
<keyword evidence="3" id="KW-0808">Transferase</keyword>
<dbReference type="GO" id="GO:0032259">
    <property type="term" value="P:methylation"/>
    <property type="evidence" value="ECO:0007669"/>
    <property type="project" value="UniProtKB-KW"/>
</dbReference>
<evidence type="ECO:0000313" key="4">
    <source>
        <dbReference type="Proteomes" id="UP000186919"/>
    </source>
</evidence>
<keyword evidence="3" id="KW-0489">Methyltransferase</keyword>
<proteinExistence type="inferred from homology"/>
<sequence>MSSWTLGPENGTLTLRTGVTGAAARMGHRLTIVMDAWTLSVDGPDQQPLSVGLVVNVDSLRVESGEGGLTPLTAPEKAMVRSNALKTLNAKRFPTVEFHAEEITKQAAGYLLRGPLTIHGVSQVVEINLAVAADGDPPRLSLTAEVSQRAYGIKPFSMAMGSLKVADVVTVSFEGHR</sequence>
<evidence type="ECO:0000256" key="1">
    <source>
        <dbReference type="ARBA" id="ARBA00008812"/>
    </source>
</evidence>
<reference evidence="3 4" key="1">
    <citation type="submission" date="2016-01" db="EMBL/GenBank/DDBJ databases">
        <title>Mycobacterium immunogenum strain CD11_6 genome sequencing and assembly.</title>
        <authorList>
            <person name="Kaur G."/>
            <person name="Nair G.R."/>
            <person name="Mayilraj S."/>
        </authorList>
    </citation>
    <scope>NUCLEOTIDE SEQUENCE [LARGE SCALE GENOMIC DNA]</scope>
    <source>
        <strain evidence="3 4">CD11-6</strain>
    </source>
</reference>
<name>A0A179V747_9MYCO</name>
<dbReference type="InterPro" id="IPR007372">
    <property type="entry name" value="Lipid/polyisoprenoid-bd_YceI"/>
</dbReference>
<evidence type="ECO:0000259" key="2">
    <source>
        <dbReference type="SMART" id="SM00867"/>
    </source>
</evidence>
<dbReference type="SMART" id="SM00867">
    <property type="entry name" value="YceI"/>
    <property type="match status" value="1"/>
</dbReference>
<protein>
    <submittedName>
        <fullName evidence="3">S-adenosyl-L-methionine-dependent methyltransferase</fullName>
    </submittedName>
</protein>
<dbReference type="Proteomes" id="UP000186919">
    <property type="component" value="Unassembled WGS sequence"/>
</dbReference>
<dbReference type="SUPFAM" id="SSF101874">
    <property type="entry name" value="YceI-like"/>
    <property type="match status" value="1"/>
</dbReference>
<dbReference type="RefSeq" id="WP_064634001.1">
    <property type="nucleotide sequence ID" value="NZ_LQYE01000032.1"/>
</dbReference>
<dbReference type="Pfam" id="PF04264">
    <property type="entry name" value="YceI"/>
    <property type="match status" value="1"/>
</dbReference>
<dbReference type="AlphaFoldDB" id="A0A179V747"/>